<dbReference type="OrthoDB" id="9788974at2"/>
<feature type="transmembrane region" description="Helical" evidence="5">
    <location>
        <begin position="45"/>
        <end position="64"/>
    </location>
</feature>
<dbReference type="EMBL" id="FMYP01000060">
    <property type="protein sequence ID" value="SDC90576.1"/>
    <property type="molecule type" value="Genomic_DNA"/>
</dbReference>
<dbReference type="AlphaFoldDB" id="A0A1G6QFV4"/>
<name>A0A1G6QFV4_9BACT</name>
<dbReference type="GO" id="GO:0016020">
    <property type="term" value="C:membrane"/>
    <property type="evidence" value="ECO:0007669"/>
    <property type="project" value="UniProtKB-SubCell"/>
</dbReference>
<evidence type="ECO:0000256" key="4">
    <source>
        <dbReference type="ARBA" id="ARBA00023136"/>
    </source>
</evidence>
<dbReference type="STRING" id="1640674.SAMN05216323_106025"/>
<feature type="transmembrane region" description="Helical" evidence="5">
    <location>
        <begin position="7"/>
        <end position="25"/>
    </location>
</feature>
<sequence length="113" mass="12925">MQNKVKYVFALLLGLFMIYGGVNHILKPLFYLPFVPNFFPFRETIVFLSGLLEILVGVGLFIPLFRQWSAWIVLAMMLAFLPIHIWDIFRSDPAIGSHAAALIRAPFQLIFIA</sequence>
<protein>
    <submittedName>
        <fullName evidence="7">Uncharacterized membrane protein</fullName>
    </submittedName>
</protein>
<keyword evidence="3 5" id="KW-1133">Transmembrane helix</keyword>
<feature type="domain" description="Methylamine utilisation protein MauE" evidence="6">
    <location>
        <begin position="5"/>
        <end position="86"/>
    </location>
</feature>
<dbReference type="InterPro" id="IPR009908">
    <property type="entry name" value="Methylamine_util_MauE"/>
</dbReference>
<keyword evidence="8" id="KW-1185">Reference proteome</keyword>
<comment type="subcellular location">
    <subcellularLocation>
        <location evidence="1">Membrane</location>
        <topology evidence="1">Multi-pass membrane protein</topology>
    </subcellularLocation>
</comment>
<dbReference type="PANTHER" id="PTHR36974">
    <property type="entry name" value="MEMBRANE PROTEIN-RELATED"/>
    <property type="match status" value="1"/>
</dbReference>
<feature type="transmembrane region" description="Helical" evidence="5">
    <location>
        <begin position="71"/>
        <end position="89"/>
    </location>
</feature>
<dbReference type="Proteomes" id="UP000199452">
    <property type="component" value="Unassembled WGS sequence"/>
</dbReference>
<keyword evidence="4 5" id="KW-0472">Membrane</keyword>
<proteinExistence type="predicted"/>
<dbReference type="Pfam" id="PF07291">
    <property type="entry name" value="MauE"/>
    <property type="match status" value="1"/>
</dbReference>
<accession>A0A1G6QFV4</accession>
<dbReference type="GO" id="GO:0030416">
    <property type="term" value="P:methylamine metabolic process"/>
    <property type="evidence" value="ECO:0007669"/>
    <property type="project" value="InterPro"/>
</dbReference>
<reference evidence="7 8" key="1">
    <citation type="submission" date="2016-09" db="EMBL/GenBank/DDBJ databases">
        <authorList>
            <person name="Capua I."/>
            <person name="De Benedictis P."/>
            <person name="Joannis T."/>
            <person name="Lombin L.H."/>
            <person name="Cattoli G."/>
        </authorList>
    </citation>
    <scope>NUCLEOTIDE SEQUENCE [LARGE SCALE GENOMIC DNA]</scope>
    <source>
        <strain evidence="7 8">A7P-90m</strain>
    </source>
</reference>
<evidence type="ECO:0000256" key="3">
    <source>
        <dbReference type="ARBA" id="ARBA00022989"/>
    </source>
</evidence>
<evidence type="ECO:0000256" key="1">
    <source>
        <dbReference type="ARBA" id="ARBA00004141"/>
    </source>
</evidence>
<organism evidence="7 8">
    <name type="scientific">Williamwhitmania taraxaci</name>
    <dbReference type="NCBI Taxonomy" id="1640674"/>
    <lineage>
        <taxon>Bacteria</taxon>
        <taxon>Pseudomonadati</taxon>
        <taxon>Bacteroidota</taxon>
        <taxon>Bacteroidia</taxon>
        <taxon>Bacteroidales</taxon>
        <taxon>Williamwhitmaniaceae</taxon>
        <taxon>Williamwhitmania</taxon>
    </lineage>
</organism>
<evidence type="ECO:0000256" key="5">
    <source>
        <dbReference type="SAM" id="Phobius"/>
    </source>
</evidence>
<evidence type="ECO:0000313" key="8">
    <source>
        <dbReference type="Proteomes" id="UP000199452"/>
    </source>
</evidence>
<gene>
    <name evidence="7" type="ORF">SAMN05216323_106025</name>
</gene>
<keyword evidence="2 5" id="KW-0812">Transmembrane</keyword>
<dbReference type="RefSeq" id="WP_092439955.1">
    <property type="nucleotide sequence ID" value="NZ_FMYP01000060.1"/>
</dbReference>
<evidence type="ECO:0000256" key="2">
    <source>
        <dbReference type="ARBA" id="ARBA00022692"/>
    </source>
</evidence>
<evidence type="ECO:0000259" key="6">
    <source>
        <dbReference type="Pfam" id="PF07291"/>
    </source>
</evidence>
<evidence type="ECO:0000313" key="7">
    <source>
        <dbReference type="EMBL" id="SDC90576.1"/>
    </source>
</evidence>
<dbReference type="PANTHER" id="PTHR36974:SF1">
    <property type="entry name" value="DOXX FAMILY MEMBRANE PROTEIN"/>
    <property type="match status" value="1"/>
</dbReference>